<evidence type="ECO:0000313" key="2">
    <source>
        <dbReference type="Proteomes" id="UP000441925"/>
    </source>
</evidence>
<protein>
    <submittedName>
        <fullName evidence="1">Type I-C CRISPR-associated protein Cas7/Csd2</fullName>
    </submittedName>
</protein>
<keyword evidence="2" id="KW-1185">Reference proteome</keyword>
<dbReference type="Pfam" id="PF05107">
    <property type="entry name" value="Cas_Cas7"/>
    <property type="match status" value="1"/>
</dbReference>
<sequence length="283" mass="32144">MINNKVDFIFTIKVEGANPNGDPLAGNMPRIDSRGYGEISDVCLKRKIRNRMQDMGHEIFVKSENRSDDGFNSLEARFSSKFDNKSTNQEIEEKSCEYWLDVRSFGQVVTYLKKSVGIRGPVSISIAKSVEPAIITTMQITKSVNGQEMKDGKKSSDTIGSKHYIDYAVYVVNGSVNAYFAEKTGFDEKDLEVLKEAIRTLFINDVSSARPDGSMEVKDIYWINHSSKIGDVSSGKLKDMLIYDLDQEENKDKKYEDYNFRLDEEKLKEYEDLGISVEHFVGL</sequence>
<dbReference type="GO" id="GO:0043571">
    <property type="term" value="P:maintenance of CRISPR repeat elements"/>
    <property type="evidence" value="ECO:0007669"/>
    <property type="project" value="InterPro"/>
</dbReference>
<proteinExistence type="predicted"/>
<dbReference type="InterPro" id="IPR006482">
    <property type="entry name" value="Cas7_Csh2/Csh2"/>
</dbReference>
<dbReference type="AlphaFoldDB" id="A0A6N7VWQ6"/>
<dbReference type="RefSeq" id="WP_154541550.1">
    <property type="nucleotide sequence ID" value="NZ_VULQ01000011.1"/>
</dbReference>
<name>A0A6N7VWQ6_9FIRM</name>
<dbReference type="EMBL" id="VULQ01000011">
    <property type="protein sequence ID" value="MSS78454.1"/>
    <property type="molecule type" value="Genomic_DNA"/>
</dbReference>
<dbReference type="NCBIfam" id="TIGR01595">
    <property type="entry name" value="cas_CT1132"/>
    <property type="match status" value="1"/>
</dbReference>
<gene>
    <name evidence="1" type="primary">cas7c</name>
    <name evidence="1" type="ORF">FYJ26_08595</name>
</gene>
<reference evidence="1 2" key="1">
    <citation type="submission" date="2019-08" db="EMBL/GenBank/DDBJ databases">
        <title>In-depth cultivation of the pig gut microbiome towards novel bacterial diversity and tailored functional studies.</title>
        <authorList>
            <person name="Wylensek D."/>
            <person name="Hitch T.C.A."/>
            <person name="Clavel T."/>
        </authorList>
    </citation>
    <scope>NUCLEOTIDE SEQUENCE [LARGE SCALE GENOMIC DNA]</scope>
    <source>
        <strain evidence="1 2">WCA-380-WT-2B</strain>
    </source>
</reference>
<dbReference type="InterPro" id="IPR013418">
    <property type="entry name" value="CRISPR-assoc_prot_Cas7/Csd2"/>
</dbReference>
<accession>A0A6N7VWQ6</accession>
<dbReference type="NCBIfam" id="TIGR02589">
    <property type="entry name" value="cas_Csd2"/>
    <property type="match status" value="1"/>
</dbReference>
<comment type="caution">
    <text evidence="1">The sequence shown here is derived from an EMBL/GenBank/DDBJ whole genome shotgun (WGS) entry which is preliminary data.</text>
</comment>
<organism evidence="1 2">
    <name type="scientific">Anaerococcus porci</name>
    <dbReference type="NCBI Taxonomy" id="2652269"/>
    <lineage>
        <taxon>Bacteria</taxon>
        <taxon>Bacillati</taxon>
        <taxon>Bacillota</taxon>
        <taxon>Tissierellia</taxon>
        <taxon>Tissierellales</taxon>
        <taxon>Peptoniphilaceae</taxon>
        <taxon>Anaerococcus</taxon>
    </lineage>
</organism>
<dbReference type="Proteomes" id="UP000441925">
    <property type="component" value="Unassembled WGS sequence"/>
</dbReference>
<evidence type="ECO:0000313" key="1">
    <source>
        <dbReference type="EMBL" id="MSS78454.1"/>
    </source>
</evidence>